<dbReference type="PANTHER" id="PTHR21228">
    <property type="entry name" value="FAST LEU-RICH DOMAIN-CONTAINING"/>
    <property type="match status" value="1"/>
</dbReference>
<feature type="compositionally biased region" description="Acidic residues" evidence="1">
    <location>
        <begin position="607"/>
        <end position="620"/>
    </location>
</feature>
<dbReference type="Pfam" id="PF26188">
    <property type="entry name" value="RESC6"/>
    <property type="match status" value="1"/>
</dbReference>
<organism evidence="3 4">
    <name type="scientific">Vitrella brassicaformis (strain CCMP3155)</name>
    <dbReference type="NCBI Taxonomy" id="1169540"/>
    <lineage>
        <taxon>Eukaryota</taxon>
        <taxon>Sar</taxon>
        <taxon>Alveolata</taxon>
        <taxon>Colpodellida</taxon>
        <taxon>Vitrellaceae</taxon>
        <taxon>Vitrella</taxon>
    </lineage>
</organism>
<dbReference type="OrthoDB" id="449057at2759"/>
<dbReference type="Pfam" id="PF08373">
    <property type="entry name" value="RAP"/>
    <property type="match status" value="1"/>
</dbReference>
<evidence type="ECO:0000313" key="3">
    <source>
        <dbReference type="EMBL" id="CEM28596.1"/>
    </source>
</evidence>
<dbReference type="GO" id="GO:0005759">
    <property type="term" value="C:mitochondrial matrix"/>
    <property type="evidence" value="ECO:0007669"/>
    <property type="project" value="TreeGrafter"/>
</dbReference>
<dbReference type="GO" id="GO:0003723">
    <property type="term" value="F:RNA binding"/>
    <property type="evidence" value="ECO:0007669"/>
    <property type="project" value="TreeGrafter"/>
</dbReference>
<evidence type="ECO:0000259" key="2">
    <source>
        <dbReference type="PROSITE" id="PS51286"/>
    </source>
</evidence>
<feature type="domain" description="RAP" evidence="2">
    <location>
        <begin position="444"/>
        <end position="502"/>
    </location>
</feature>
<dbReference type="EMBL" id="CDMY01000656">
    <property type="protein sequence ID" value="CEM28596.1"/>
    <property type="molecule type" value="Genomic_DNA"/>
</dbReference>
<dbReference type="InterPro" id="IPR058917">
    <property type="entry name" value="RESC6_dom"/>
</dbReference>
<dbReference type="PANTHER" id="PTHR21228:SF40">
    <property type="entry name" value="LD45607P"/>
    <property type="match status" value="1"/>
</dbReference>
<feature type="compositionally biased region" description="Basic and acidic residues" evidence="1">
    <location>
        <begin position="741"/>
        <end position="759"/>
    </location>
</feature>
<dbReference type="SMART" id="SM00952">
    <property type="entry name" value="RAP"/>
    <property type="match status" value="1"/>
</dbReference>
<feature type="region of interest" description="Disordered" evidence="1">
    <location>
        <begin position="602"/>
        <end position="621"/>
    </location>
</feature>
<dbReference type="InterPro" id="IPR050870">
    <property type="entry name" value="FAST_kinase"/>
</dbReference>
<feature type="region of interest" description="Disordered" evidence="1">
    <location>
        <begin position="637"/>
        <end position="802"/>
    </location>
</feature>
<feature type="compositionally biased region" description="Low complexity" evidence="1">
    <location>
        <begin position="638"/>
        <end position="662"/>
    </location>
</feature>
<dbReference type="GO" id="GO:0044528">
    <property type="term" value="P:regulation of mitochondrial mRNA stability"/>
    <property type="evidence" value="ECO:0007669"/>
    <property type="project" value="TreeGrafter"/>
</dbReference>
<proteinExistence type="predicted"/>
<feature type="compositionally biased region" description="Basic and acidic residues" evidence="1">
    <location>
        <begin position="771"/>
        <end position="780"/>
    </location>
</feature>
<evidence type="ECO:0000313" key="4">
    <source>
        <dbReference type="Proteomes" id="UP000041254"/>
    </source>
</evidence>
<name>A0A0G4GG55_VITBC</name>
<dbReference type="GO" id="GO:0000963">
    <property type="term" value="P:mitochondrial RNA processing"/>
    <property type="evidence" value="ECO:0007669"/>
    <property type="project" value="TreeGrafter"/>
</dbReference>
<evidence type="ECO:0000256" key="1">
    <source>
        <dbReference type="SAM" id="MobiDB-lite"/>
    </source>
</evidence>
<feature type="region of interest" description="Disordered" evidence="1">
    <location>
        <begin position="524"/>
        <end position="593"/>
    </location>
</feature>
<feature type="compositionally biased region" description="Low complexity" evidence="1">
    <location>
        <begin position="552"/>
        <end position="568"/>
    </location>
</feature>
<dbReference type="Gene3D" id="3.40.960.10">
    <property type="entry name" value="VSR Endonuclease"/>
    <property type="match status" value="1"/>
</dbReference>
<dbReference type="AlphaFoldDB" id="A0A0G4GG55"/>
<protein>
    <recommendedName>
        <fullName evidence="2">RAP domain-containing protein</fullName>
    </recommendedName>
</protein>
<sequence length="835" mass="93319">MSIVGAPCCCGHSLGRSVRSVRHVHAAVNARGQDVWPKPVFVPPDTAARADEELSDDDSEAVLQPHKALIQHGVRKKWMESSAVLAKTILKTAVTNARDPNLWRRHVRRVDVMAPFMTPTEFVVVLYAFARVRYRDERLVRTVSPYILKHIDAFTVRGLCLVLNAMRKLEVRRFDTIELCVQQLCLHMGECGIHELALSANALAFFYSYHTGFWLKLLKRLPYVATRASAQHVSMIVGAFARLDIRDGNALLLLARVACNRIDDFSQEMLAVTVNGFAKLDFNHPKLNRYFQSAADAYLDKALAMESPEDQVSGRKHNVFDVQSLTLILHSCVCLTGAPTKLIEKALTLLAPHMDDINGFKLKKLKPVEVTLRLIHPEFRAKLPRPLRDFLDKIKEAEMKDVREYGSRWAYEVAWTFKQMGVEIERRIFADSYCMDFYLPQQKVVITCAGPFSYYLDTTHRTAFSKLQQRLLEAQGYKVFVLPYFEWNELATPEDRMRYLWALGRKAAASIIEDTADVEGQQLGGVGEEVFGKREDDDQQNTESSMHPTIVDGLSDLSDLSDSGGLWSDSEEPLNASDNDEAAGTDADTDTTTFKSLTRQLRASAAEGDDTQDDTVDADDSTDRLWHSLSRKIENTHAVSVNSSTDSPSPPSAARLPALSSPSRPPPTSPFADEPAAADPQHRRRNGERPLSPSRLGSMFLASAMKTGSRRREWQTATQVDRGCGAGAGEGEPVDAGDSVPVRESDGDSSVEVRTERLDIPVSRSLASQQERLRVEREQQDSDSGPSQQERESTKVPRGRRGRKAIVGALEQHFKEPKIVFDGSKFVRVYEGTTQ</sequence>
<dbReference type="VEuPathDB" id="CryptoDB:Vbra_17713"/>
<accession>A0A0G4GG55</accession>
<dbReference type="PhylomeDB" id="A0A0G4GG55"/>
<dbReference type="FunCoup" id="A0A0G4GG55">
    <property type="interactions" value="15"/>
</dbReference>
<dbReference type="Proteomes" id="UP000041254">
    <property type="component" value="Unassembled WGS sequence"/>
</dbReference>
<dbReference type="InterPro" id="IPR013584">
    <property type="entry name" value="RAP"/>
</dbReference>
<feature type="compositionally biased region" description="Acidic residues" evidence="1">
    <location>
        <begin position="578"/>
        <end position="589"/>
    </location>
</feature>
<gene>
    <name evidence="3" type="ORF">Vbra_17713</name>
</gene>
<dbReference type="InParanoid" id="A0A0G4GG55"/>
<dbReference type="PROSITE" id="PS51286">
    <property type="entry name" value="RAP"/>
    <property type="match status" value="1"/>
</dbReference>
<reference evidence="3 4" key="1">
    <citation type="submission" date="2014-11" db="EMBL/GenBank/DDBJ databases">
        <authorList>
            <person name="Zhu J."/>
            <person name="Qi W."/>
            <person name="Song R."/>
        </authorList>
    </citation>
    <scope>NUCLEOTIDE SEQUENCE [LARGE SCALE GENOMIC DNA]</scope>
</reference>
<keyword evidence="4" id="KW-1185">Reference proteome</keyword>
<dbReference type="GO" id="GO:0035770">
    <property type="term" value="C:ribonucleoprotein granule"/>
    <property type="evidence" value="ECO:0007669"/>
    <property type="project" value="TreeGrafter"/>
</dbReference>